<evidence type="ECO:0000256" key="1">
    <source>
        <dbReference type="SAM" id="MobiDB-lite"/>
    </source>
</evidence>
<proteinExistence type="predicted"/>
<dbReference type="Proteomes" id="UP000317238">
    <property type="component" value="Unassembled WGS sequence"/>
</dbReference>
<dbReference type="InterPro" id="IPR008930">
    <property type="entry name" value="Terpenoid_cyclase/PrenylTrfase"/>
</dbReference>
<feature type="region of interest" description="Disordered" evidence="1">
    <location>
        <begin position="518"/>
        <end position="561"/>
    </location>
</feature>
<reference evidence="3 4" key="1">
    <citation type="submission" date="2019-02" db="EMBL/GenBank/DDBJ databases">
        <title>Deep-cultivation of Planctomycetes and their phenomic and genomic characterization uncovers novel biology.</title>
        <authorList>
            <person name="Wiegand S."/>
            <person name="Jogler M."/>
            <person name="Boedeker C."/>
            <person name="Pinto D."/>
            <person name="Vollmers J."/>
            <person name="Rivas-Marin E."/>
            <person name="Kohn T."/>
            <person name="Peeters S.H."/>
            <person name="Heuer A."/>
            <person name="Rast P."/>
            <person name="Oberbeckmann S."/>
            <person name="Bunk B."/>
            <person name="Jeske O."/>
            <person name="Meyerdierks A."/>
            <person name="Storesund J.E."/>
            <person name="Kallscheuer N."/>
            <person name="Luecker S."/>
            <person name="Lage O.M."/>
            <person name="Pohl T."/>
            <person name="Merkel B.J."/>
            <person name="Hornburger P."/>
            <person name="Mueller R.-W."/>
            <person name="Bruemmer F."/>
            <person name="Labrenz M."/>
            <person name="Spormann A.M."/>
            <person name="Op Den Camp H."/>
            <person name="Overmann J."/>
            <person name="Amann R."/>
            <person name="Jetten M.S.M."/>
            <person name="Mascher T."/>
            <person name="Medema M.H."/>
            <person name="Devos D.P."/>
            <person name="Kaster A.-K."/>
            <person name="Ovreas L."/>
            <person name="Rohde M."/>
            <person name="Galperin M.Y."/>
            <person name="Jogler C."/>
        </authorList>
    </citation>
    <scope>NUCLEOTIDE SEQUENCE [LARGE SCALE GENOMIC DNA]</scope>
    <source>
        <strain evidence="3 4">Pan14r</strain>
    </source>
</reference>
<dbReference type="EMBL" id="SJPL01000001">
    <property type="protein sequence ID" value="TWT71082.1"/>
    <property type="molecule type" value="Genomic_DNA"/>
</dbReference>
<gene>
    <name evidence="3" type="ORF">Pan14r_33920</name>
</gene>
<feature type="region of interest" description="Disordered" evidence="1">
    <location>
        <begin position="309"/>
        <end position="505"/>
    </location>
</feature>
<evidence type="ECO:0000256" key="2">
    <source>
        <dbReference type="SAM" id="Phobius"/>
    </source>
</evidence>
<feature type="compositionally biased region" description="Pro residues" evidence="1">
    <location>
        <begin position="473"/>
        <end position="491"/>
    </location>
</feature>
<dbReference type="AlphaFoldDB" id="A0A5C5YCN0"/>
<keyword evidence="2" id="KW-0812">Transmembrane</keyword>
<dbReference type="Gene3D" id="1.50.10.20">
    <property type="match status" value="2"/>
</dbReference>
<keyword evidence="4" id="KW-1185">Reference proteome</keyword>
<dbReference type="RefSeq" id="WP_197203728.1">
    <property type="nucleotide sequence ID" value="NZ_SJPL01000001.1"/>
</dbReference>
<dbReference type="CDD" id="cd00688">
    <property type="entry name" value="ISOPREN_C2_like"/>
    <property type="match status" value="1"/>
</dbReference>
<feature type="region of interest" description="Disordered" evidence="1">
    <location>
        <begin position="140"/>
        <end position="238"/>
    </location>
</feature>
<keyword evidence="2" id="KW-0472">Membrane</keyword>
<feature type="transmembrane region" description="Helical" evidence="2">
    <location>
        <begin position="21"/>
        <end position="42"/>
    </location>
</feature>
<evidence type="ECO:0000313" key="4">
    <source>
        <dbReference type="Proteomes" id="UP000317238"/>
    </source>
</evidence>
<sequence length="906" mass="99102">MTDDGLGFSDDPVDGGSSRMWPLDVALVSVAALILYIVFTQLRFDDPRLVHNAWTYAIAVPVVTLALAVLLHNVVSQNVQKSIQLGFLTSVFVHLLLLLVAVRWVIFPAYFPEAFRGAKSQRNPIRKTVPEYVFEVTKQTPDTPDWAQPVTATSADRSTQRADTTQPDPGKRYTPPVPLADLQPESSQQPFVLPRDAPSEAQPNLQNDPSTPPRRSRDVGQTPPVSASPTAPDLKPVMPAPVQADVAERSFADSKIPKRPDTAAMQMADIPLQASDPASVASQRAVDTPAVPRTTADLDMAMPRVAETVMTPRRSQRMRPDQPLGAVPSAPSVSIARLMNDQSRRLAPERSTAESGDRPSRSPDLRQTLPQLPGAVPGDPMVMQSEPLLAGPRRSDSLELPRVTDDGAASNRLTTPVPRQSATVDVAGSAVDIPNVSPKDPGEASSQSFAARDQINEPMTRRAPSTLAAPTGLPGPPMPAPATLPGLPMPSPAMDATPMGGGLDQPLIASLDTMRRPRRRVDSGGPIPPAGSQVQPVKPFDRRTQRTDSSAPPTAAGMVGPETEEAIERGLAFLAELQNENGSWSLQGHGEDVILRSDTAATGLCLLAFQGAGYTHKQHQYAGVVAKGLQFLRNVQRTNGDLYKSEDPVSNRNVALYSHGIAALALSEAFGMTQDPELREPAQMALDYIAATQHRRRGGWRYTPQVSADTSVTGWMMMALKSGELAGLDVNPDAYAGIRRWLGYARQDADREDRYRYDPFAPDTPAQRHGRFVTPTMTSVGILMRMYLGWSRNREEMKSAAEYLLQYPPQIGTPRSPQRDTYYWYYATQVMFHMGGDYWERWNRSLNPVLLSGQVKRGANAGSWDPNLPVADRWAPHAGRLYVTTMNLLNLEVYYRHLPIYEDTAK</sequence>
<evidence type="ECO:0000313" key="3">
    <source>
        <dbReference type="EMBL" id="TWT71082.1"/>
    </source>
</evidence>
<accession>A0A5C5YCN0</accession>
<feature type="compositionally biased region" description="Polar residues" evidence="1">
    <location>
        <begin position="150"/>
        <end position="167"/>
    </location>
</feature>
<feature type="compositionally biased region" description="Polar residues" evidence="1">
    <location>
        <begin position="411"/>
        <end position="423"/>
    </location>
</feature>
<protein>
    <recommendedName>
        <fullName evidence="5">Prenyltransferase and squalene oxidase repeat protein</fullName>
    </recommendedName>
</protein>
<name>A0A5C5YCN0_9PLAN</name>
<feature type="compositionally biased region" description="Basic and acidic residues" evidence="1">
    <location>
        <begin position="393"/>
        <end position="405"/>
    </location>
</feature>
<dbReference type="SUPFAM" id="SSF48239">
    <property type="entry name" value="Terpenoid cyclases/Protein prenyltransferases"/>
    <property type="match status" value="1"/>
</dbReference>
<organism evidence="3 4">
    <name type="scientific">Crateriforma conspicua</name>
    <dbReference type="NCBI Taxonomy" id="2527996"/>
    <lineage>
        <taxon>Bacteria</taxon>
        <taxon>Pseudomonadati</taxon>
        <taxon>Planctomycetota</taxon>
        <taxon>Planctomycetia</taxon>
        <taxon>Planctomycetales</taxon>
        <taxon>Planctomycetaceae</taxon>
        <taxon>Crateriforma</taxon>
    </lineage>
</organism>
<feature type="transmembrane region" description="Helical" evidence="2">
    <location>
        <begin position="87"/>
        <end position="111"/>
    </location>
</feature>
<feature type="transmembrane region" description="Helical" evidence="2">
    <location>
        <begin position="54"/>
        <end position="75"/>
    </location>
</feature>
<evidence type="ECO:0008006" key="5">
    <source>
        <dbReference type="Google" id="ProtNLM"/>
    </source>
</evidence>
<comment type="caution">
    <text evidence="3">The sequence shown here is derived from an EMBL/GenBank/DDBJ whole genome shotgun (WGS) entry which is preliminary data.</text>
</comment>
<keyword evidence="2" id="KW-1133">Transmembrane helix</keyword>
<feature type="compositionally biased region" description="Basic and acidic residues" evidence="1">
    <location>
        <begin position="342"/>
        <end position="364"/>
    </location>
</feature>